<reference evidence="2" key="1">
    <citation type="submission" date="2020-05" db="EMBL/GenBank/DDBJ databases">
        <authorList>
            <person name="Chiriac C."/>
            <person name="Salcher M."/>
            <person name="Ghai R."/>
            <person name="Kavagutti S V."/>
        </authorList>
    </citation>
    <scope>NUCLEOTIDE SEQUENCE</scope>
</reference>
<accession>A0A6J6IIP5</accession>
<protein>
    <submittedName>
        <fullName evidence="2">Unannotated protein</fullName>
    </submittedName>
</protein>
<feature type="domain" description="DUF6504" evidence="1">
    <location>
        <begin position="3"/>
        <end position="103"/>
    </location>
</feature>
<dbReference type="EMBL" id="CAEZVN010000003">
    <property type="protein sequence ID" value="CAB4624298.1"/>
    <property type="molecule type" value="Genomic_DNA"/>
</dbReference>
<dbReference type="Pfam" id="PF20114">
    <property type="entry name" value="DUF6504"/>
    <property type="match status" value="1"/>
</dbReference>
<name>A0A6J6IIP5_9ZZZZ</name>
<gene>
    <name evidence="2" type="ORF">UFOPK2001_00096</name>
</gene>
<evidence type="ECO:0000313" key="2">
    <source>
        <dbReference type="EMBL" id="CAB4624298.1"/>
    </source>
</evidence>
<proteinExistence type="predicted"/>
<evidence type="ECO:0000259" key="1">
    <source>
        <dbReference type="Pfam" id="PF20114"/>
    </source>
</evidence>
<sequence>MRSMDENVSVSINRTGEPVGFLWRNSTYRVQTKPIRWFARRDWWLEAATVRRGVGAGVLEVEMWRMVASKAEAPEQKTQFEILHTAPSADGSKAIWRLVKVYD</sequence>
<dbReference type="AlphaFoldDB" id="A0A6J6IIP5"/>
<dbReference type="InterPro" id="IPR045443">
    <property type="entry name" value="DUF6504"/>
</dbReference>
<organism evidence="2">
    <name type="scientific">freshwater metagenome</name>
    <dbReference type="NCBI Taxonomy" id="449393"/>
    <lineage>
        <taxon>unclassified sequences</taxon>
        <taxon>metagenomes</taxon>
        <taxon>ecological metagenomes</taxon>
    </lineage>
</organism>